<dbReference type="OrthoDB" id="3537787at2"/>
<accession>A0A1G8Z845</accession>
<gene>
    <name evidence="2" type="ORF">SAMN05421874_105148</name>
</gene>
<name>A0A1G8Z845_9ACTN</name>
<dbReference type="Proteomes" id="UP000198683">
    <property type="component" value="Unassembled WGS sequence"/>
</dbReference>
<evidence type="ECO:0008006" key="4">
    <source>
        <dbReference type="Google" id="ProtNLM"/>
    </source>
</evidence>
<reference evidence="2 3" key="1">
    <citation type="submission" date="2016-10" db="EMBL/GenBank/DDBJ databases">
        <authorList>
            <person name="de Groot N.N."/>
        </authorList>
    </citation>
    <scope>NUCLEOTIDE SEQUENCE [LARGE SCALE GENOMIC DNA]</scope>
    <source>
        <strain evidence="2 3">CGMCC 4.5681</strain>
    </source>
</reference>
<feature type="signal peptide" evidence="1">
    <location>
        <begin position="1"/>
        <end position="27"/>
    </location>
</feature>
<evidence type="ECO:0000313" key="3">
    <source>
        <dbReference type="Proteomes" id="UP000198683"/>
    </source>
</evidence>
<proteinExistence type="predicted"/>
<evidence type="ECO:0000256" key="1">
    <source>
        <dbReference type="SAM" id="SignalP"/>
    </source>
</evidence>
<dbReference type="EMBL" id="FNFB01000005">
    <property type="protein sequence ID" value="SDK10794.1"/>
    <property type="molecule type" value="Genomic_DNA"/>
</dbReference>
<dbReference type="STRING" id="683260.SAMN05421874_105148"/>
<keyword evidence="1" id="KW-0732">Signal</keyword>
<feature type="chain" id="PRO_5011552188" description="YD repeat-containing protein" evidence="1">
    <location>
        <begin position="28"/>
        <end position="158"/>
    </location>
</feature>
<organism evidence="2 3">
    <name type="scientific">Nonomuraea maritima</name>
    <dbReference type="NCBI Taxonomy" id="683260"/>
    <lineage>
        <taxon>Bacteria</taxon>
        <taxon>Bacillati</taxon>
        <taxon>Actinomycetota</taxon>
        <taxon>Actinomycetes</taxon>
        <taxon>Streptosporangiales</taxon>
        <taxon>Streptosporangiaceae</taxon>
        <taxon>Nonomuraea</taxon>
    </lineage>
</organism>
<dbReference type="AlphaFoldDB" id="A0A1G8Z845"/>
<sequence>MKLRNVLAGTVLAGAVMAGVAAAPAQAATTQAATTQAATAGTSTASFTKHWFDGYSGYSRGESRGHRSYYKGYYYFANGRYYFDVDVWDRDRDRENTYVDFVYHDDRGWHQGRRFVTGGHAKYRFSYSARGGFDGFKFRIGEGRQGHFDWSSYSNRSW</sequence>
<keyword evidence="3" id="KW-1185">Reference proteome</keyword>
<evidence type="ECO:0000313" key="2">
    <source>
        <dbReference type="EMBL" id="SDK10794.1"/>
    </source>
</evidence>
<protein>
    <recommendedName>
        <fullName evidence="4">YD repeat-containing protein</fullName>
    </recommendedName>
</protein>
<dbReference type="RefSeq" id="WP_090762551.1">
    <property type="nucleotide sequence ID" value="NZ_FNFB01000005.1"/>
</dbReference>